<dbReference type="AlphaFoldDB" id="A0A0E9RXD8"/>
<reference evidence="1" key="1">
    <citation type="submission" date="2014-11" db="EMBL/GenBank/DDBJ databases">
        <authorList>
            <person name="Amaro Gonzalez C."/>
        </authorList>
    </citation>
    <scope>NUCLEOTIDE SEQUENCE</scope>
</reference>
<reference evidence="1" key="2">
    <citation type="journal article" date="2015" name="Fish Shellfish Immunol.">
        <title>Early steps in the European eel (Anguilla anguilla)-Vibrio vulnificus interaction in the gills: Role of the RtxA13 toxin.</title>
        <authorList>
            <person name="Callol A."/>
            <person name="Pajuelo D."/>
            <person name="Ebbesson L."/>
            <person name="Teles M."/>
            <person name="MacKenzie S."/>
            <person name="Amaro C."/>
        </authorList>
    </citation>
    <scope>NUCLEOTIDE SEQUENCE</scope>
</reference>
<accession>A0A0E9RXD8</accession>
<organism evidence="1">
    <name type="scientific">Anguilla anguilla</name>
    <name type="common">European freshwater eel</name>
    <name type="synonym">Muraena anguilla</name>
    <dbReference type="NCBI Taxonomy" id="7936"/>
    <lineage>
        <taxon>Eukaryota</taxon>
        <taxon>Metazoa</taxon>
        <taxon>Chordata</taxon>
        <taxon>Craniata</taxon>
        <taxon>Vertebrata</taxon>
        <taxon>Euteleostomi</taxon>
        <taxon>Actinopterygii</taxon>
        <taxon>Neopterygii</taxon>
        <taxon>Teleostei</taxon>
        <taxon>Anguilliformes</taxon>
        <taxon>Anguillidae</taxon>
        <taxon>Anguilla</taxon>
    </lineage>
</organism>
<proteinExistence type="predicted"/>
<name>A0A0E9RXD8_ANGAN</name>
<evidence type="ECO:0000313" key="1">
    <source>
        <dbReference type="EMBL" id="JAH33552.1"/>
    </source>
</evidence>
<protein>
    <submittedName>
        <fullName evidence="1">Uncharacterized protein</fullName>
    </submittedName>
</protein>
<sequence length="31" mass="3470">MDLLSRLGSLSCRITQLRLASAQEKTTRHSP</sequence>
<dbReference type="EMBL" id="GBXM01075025">
    <property type="protein sequence ID" value="JAH33552.1"/>
    <property type="molecule type" value="Transcribed_RNA"/>
</dbReference>